<dbReference type="Pfam" id="PF00072">
    <property type="entry name" value="Response_reg"/>
    <property type="match status" value="1"/>
</dbReference>
<dbReference type="PANTHER" id="PTHR44591:SF23">
    <property type="entry name" value="CHEY SUBFAMILY"/>
    <property type="match status" value="1"/>
</dbReference>
<dbReference type="RefSeq" id="WP_172190102.1">
    <property type="nucleotide sequence ID" value="NZ_CAWPPK010000292.1"/>
</dbReference>
<dbReference type="CDD" id="cd00156">
    <property type="entry name" value="REC"/>
    <property type="match status" value="1"/>
</dbReference>
<evidence type="ECO:0000313" key="5">
    <source>
        <dbReference type="EMBL" id="NQE36174.1"/>
    </source>
</evidence>
<reference evidence="5 6" key="1">
    <citation type="journal article" date="2020" name="Sci. Rep.">
        <title>A novel cyanobacterial geosmin producer, revising GeoA distribution and dispersion patterns in Bacteria.</title>
        <authorList>
            <person name="Churro C."/>
            <person name="Semedo-Aguiar A.P."/>
            <person name="Silva A.D."/>
            <person name="Pereira-Leal J.B."/>
            <person name="Leite R.B."/>
        </authorList>
    </citation>
    <scope>NUCLEOTIDE SEQUENCE [LARGE SCALE GENOMIC DNA]</scope>
    <source>
        <strain evidence="5 6">IPMA8</strain>
    </source>
</reference>
<feature type="modified residue" description="4-aspartylphosphate" evidence="2">
    <location>
        <position position="54"/>
    </location>
</feature>
<dbReference type="Proteomes" id="UP000702425">
    <property type="component" value="Unassembled WGS sequence"/>
</dbReference>
<dbReference type="PROSITE" id="PS50110">
    <property type="entry name" value="RESPONSE_REGULATORY"/>
    <property type="match status" value="1"/>
</dbReference>
<dbReference type="InterPro" id="IPR011006">
    <property type="entry name" value="CheY-like_superfamily"/>
</dbReference>
<protein>
    <submittedName>
        <fullName evidence="5">Transcriptional regulatory protein AfsQ1</fullName>
    </submittedName>
</protein>
<dbReference type="PANTHER" id="PTHR44591">
    <property type="entry name" value="STRESS RESPONSE REGULATOR PROTEIN 1"/>
    <property type="match status" value="1"/>
</dbReference>
<accession>A0ABX2D0J0</accession>
<evidence type="ECO:0000256" key="3">
    <source>
        <dbReference type="SAM" id="Coils"/>
    </source>
</evidence>
<sequence>MAGQKILVIDDSKVIRVRVREMLPQGNFEVLEAKDGEEGLKLIRQARPNLIMLDFLLPKVSGWEVYQKVQAHPELSKIPLVIMSGREEEVMEKIPKPFEKHFFAFIAKPFEKKQLTEAIKSAMVLAKKKPVPEAPAAAAAAPTSGAGAAEIQAMTVKMAKMQAEIDALKKQMTQVITIIKQKLK</sequence>
<evidence type="ECO:0000259" key="4">
    <source>
        <dbReference type="PROSITE" id="PS50110"/>
    </source>
</evidence>
<dbReference type="EMBL" id="SRRZ01000076">
    <property type="protein sequence ID" value="NQE36174.1"/>
    <property type="molecule type" value="Genomic_DNA"/>
</dbReference>
<feature type="domain" description="Response regulatory" evidence="4">
    <location>
        <begin position="5"/>
        <end position="123"/>
    </location>
</feature>
<keyword evidence="6" id="KW-1185">Reference proteome</keyword>
<evidence type="ECO:0000256" key="2">
    <source>
        <dbReference type="PROSITE-ProRule" id="PRU00169"/>
    </source>
</evidence>
<name>A0ABX2D0J0_9CYAN</name>
<evidence type="ECO:0000256" key="1">
    <source>
        <dbReference type="ARBA" id="ARBA00022553"/>
    </source>
</evidence>
<dbReference type="Gene3D" id="3.40.50.2300">
    <property type="match status" value="1"/>
</dbReference>
<organism evidence="5 6">
    <name type="scientific">Microcoleus asticus IPMA8</name>
    <dbReference type="NCBI Taxonomy" id="2563858"/>
    <lineage>
        <taxon>Bacteria</taxon>
        <taxon>Bacillati</taxon>
        <taxon>Cyanobacteriota</taxon>
        <taxon>Cyanophyceae</taxon>
        <taxon>Oscillatoriophycideae</taxon>
        <taxon>Oscillatoriales</taxon>
        <taxon>Microcoleaceae</taxon>
        <taxon>Microcoleus</taxon>
        <taxon>Microcoleus asticus</taxon>
    </lineage>
</organism>
<feature type="coiled-coil region" evidence="3">
    <location>
        <begin position="151"/>
        <end position="178"/>
    </location>
</feature>
<dbReference type="InterPro" id="IPR001789">
    <property type="entry name" value="Sig_transdc_resp-reg_receiver"/>
</dbReference>
<dbReference type="SMART" id="SM00448">
    <property type="entry name" value="REC"/>
    <property type="match status" value="1"/>
</dbReference>
<keyword evidence="3" id="KW-0175">Coiled coil</keyword>
<comment type="caution">
    <text evidence="5">The sequence shown here is derived from an EMBL/GenBank/DDBJ whole genome shotgun (WGS) entry which is preliminary data.</text>
</comment>
<dbReference type="SUPFAM" id="SSF52172">
    <property type="entry name" value="CheY-like"/>
    <property type="match status" value="1"/>
</dbReference>
<keyword evidence="1 2" id="KW-0597">Phosphoprotein</keyword>
<dbReference type="InterPro" id="IPR050595">
    <property type="entry name" value="Bact_response_regulator"/>
</dbReference>
<proteinExistence type="predicted"/>
<gene>
    <name evidence="5" type="primary">afsQ1</name>
    <name evidence="5" type="ORF">E5S67_03937</name>
</gene>
<evidence type="ECO:0000313" key="6">
    <source>
        <dbReference type="Proteomes" id="UP000702425"/>
    </source>
</evidence>